<dbReference type="PANTHER" id="PTHR36688:SF2">
    <property type="entry name" value="ENDONUCLEASE_EXONUCLEASE_PHOSPHATASE DOMAIN-CONTAINING PROTEIN"/>
    <property type="match status" value="1"/>
</dbReference>
<evidence type="ECO:0000256" key="1">
    <source>
        <dbReference type="SAM" id="Coils"/>
    </source>
</evidence>
<comment type="caution">
    <text evidence="3">The sequence shown here is derived from an EMBL/GenBank/DDBJ whole genome shotgun (WGS) entry which is preliminary data.</text>
</comment>
<dbReference type="AlphaFoldDB" id="A0A4Y2KJQ7"/>
<evidence type="ECO:0000313" key="4">
    <source>
        <dbReference type="Proteomes" id="UP000499080"/>
    </source>
</evidence>
<dbReference type="InterPro" id="IPR005135">
    <property type="entry name" value="Endo/exonuclease/phosphatase"/>
</dbReference>
<dbReference type="SUPFAM" id="SSF56219">
    <property type="entry name" value="DNase I-like"/>
    <property type="match status" value="1"/>
</dbReference>
<proteinExistence type="predicted"/>
<dbReference type="CDD" id="cd01650">
    <property type="entry name" value="RT_nLTR_like"/>
    <property type="match status" value="1"/>
</dbReference>
<dbReference type="InterPro" id="IPR036691">
    <property type="entry name" value="Endo/exonu/phosph_ase_sf"/>
</dbReference>
<keyword evidence="3" id="KW-0808">Transferase</keyword>
<dbReference type="InterPro" id="IPR043502">
    <property type="entry name" value="DNA/RNA_pol_sf"/>
</dbReference>
<dbReference type="Pfam" id="PF14529">
    <property type="entry name" value="Exo_endo_phos_2"/>
    <property type="match status" value="1"/>
</dbReference>
<dbReference type="PROSITE" id="PS50878">
    <property type="entry name" value="RT_POL"/>
    <property type="match status" value="1"/>
</dbReference>
<gene>
    <name evidence="3" type="primary">jockeypol_334</name>
    <name evidence="3" type="ORF">AVEN_116975_1</name>
</gene>
<accession>A0A4Y2KJQ7</accession>
<sequence length="856" mass="99137">MLQETKLRPQGKFFLANYSIYYSYRENQNQFHPSGGTAIAIKNNIPHYHLIPPTLHYVEATVVVINLKNCEPINLVSMYVPPSTELSMFTFDIENLIQLGTYQIICGDFNAHHTTWNCSSISPRGITLRNFVDQVGLEILHPDSPTRYGSHSASTIDLTLIKNFLFPYEIHSIPEMSSDHNPVMVCFFLKYQLPDTKGNSKINWNRYRDNIRKNCDFNICNLNSADKIDNLADNIENIIINAKNASLIPIKNKPQVIDAEIRKLNNERNYARRNFQRTRNPAHRSLMNRLNKQIRKLSEKLEQDRLQNRLLNVNTYDGKIWNFVKPYKKKAQIIPSLHDQNNIALTDTDKANFLANSLENQFSLNNLSDRETEIIVNHSVGRFRSMDIKYEGKNLPLPSEIMSCIKKLKPNKAPGIDNISNKMIQNLPTNVIILFTFLIRKMLQHGHFPSRWKTATVVPILKPGKDPTQPSSYRPISLLSSLSKIAEQVILKRLIESLSDNNILCPEQFGFRPNLSTSHQLVRVTEFITEGFTNKQKTGAVFLDIQKAFDRVWQDALIHKLIGFNIPNYLVKLIDSYLANRIRFRVRVKNELSDLKFIKAGVAQGSKIGPILFSCFINDIPKQFNTMLCMYADDTAILTRNKNPNYIQLALNRHIKALEVWFIKWKIAINASKTEAIMFHKSTSYGNFPQLKIHNETIPWSKQCKYLGVILDSRLTWKPHFLYVRQKFWAQARKLYPLIARNSKMDREAKLLIYTAYLRPVITYACPTWGYAAKTNLKILETLQNNIIRQITNATWYMTNTDIRYAIKYPSLKEFIKKLATSFFKNLDNHDNPAILEINKYLPDPKINRPRNVLLL</sequence>
<dbReference type="Proteomes" id="UP000499080">
    <property type="component" value="Unassembled WGS sequence"/>
</dbReference>
<keyword evidence="3" id="KW-0695">RNA-directed DNA polymerase</keyword>
<feature type="coiled-coil region" evidence="1">
    <location>
        <begin position="287"/>
        <end position="314"/>
    </location>
</feature>
<dbReference type="GO" id="GO:0003964">
    <property type="term" value="F:RNA-directed DNA polymerase activity"/>
    <property type="evidence" value="ECO:0007669"/>
    <property type="project" value="UniProtKB-KW"/>
</dbReference>
<keyword evidence="4" id="KW-1185">Reference proteome</keyword>
<dbReference type="Pfam" id="PF00078">
    <property type="entry name" value="RVT_1"/>
    <property type="match status" value="1"/>
</dbReference>
<dbReference type="InterPro" id="IPR000477">
    <property type="entry name" value="RT_dom"/>
</dbReference>
<reference evidence="3 4" key="1">
    <citation type="journal article" date="2019" name="Sci. Rep.">
        <title>Orb-weaving spider Araneus ventricosus genome elucidates the spidroin gene catalogue.</title>
        <authorList>
            <person name="Kono N."/>
            <person name="Nakamura H."/>
            <person name="Ohtoshi R."/>
            <person name="Moran D.A.P."/>
            <person name="Shinohara A."/>
            <person name="Yoshida Y."/>
            <person name="Fujiwara M."/>
            <person name="Mori M."/>
            <person name="Tomita M."/>
            <person name="Arakawa K."/>
        </authorList>
    </citation>
    <scope>NUCLEOTIDE SEQUENCE [LARGE SCALE GENOMIC DNA]</scope>
</reference>
<evidence type="ECO:0000259" key="2">
    <source>
        <dbReference type="PROSITE" id="PS50878"/>
    </source>
</evidence>
<dbReference type="PANTHER" id="PTHR36688">
    <property type="entry name" value="ENDO/EXONUCLEASE/PHOSPHATASE DOMAIN-CONTAINING PROTEIN"/>
    <property type="match status" value="1"/>
</dbReference>
<dbReference type="SUPFAM" id="SSF56672">
    <property type="entry name" value="DNA/RNA polymerases"/>
    <property type="match status" value="1"/>
</dbReference>
<keyword evidence="3" id="KW-0548">Nucleotidyltransferase</keyword>
<evidence type="ECO:0000313" key="3">
    <source>
        <dbReference type="EMBL" id="GBN02565.1"/>
    </source>
</evidence>
<name>A0A4Y2KJQ7_ARAVE</name>
<dbReference type="InterPro" id="IPR052560">
    <property type="entry name" value="RdDP_mobile_element"/>
</dbReference>
<dbReference type="OrthoDB" id="6628815at2759"/>
<feature type="domain" description="Reverse transcriptase" evidence="2">
    <location>
        <begin position="441"/>
        <end position="711"/>
    </location>
</feature>
<organism evidence="3 4">
    <name type="scientific">Araneus ventricosus</name>
    <name type="common">Orbweaver spider</name>
    <name type="synonym">Epeira ventricosa</name>
    <dbReference type="NCBI Taxonomy" id="182803"/>
    <lineage>
        <taxon>Eukaryota</taxon>
        <taxon>Metazoa</taxon>
        <taxon>Ecdysozoa</taxon>
        <taxon>Arthropoda</taxon>
        <taxon>Chelicerata</taxon>
        <taxon>Arachnida</taxon>
        <taxon>Araneae</taxon>
        <taxon>Araneomorphae</taxon>
        <taxon>Entelegynae</taxon>
        <taxon>Araneoidea</taxon>
        <taxon>Araneidae</taxon>
        <taxon>Araneus</taxon>
    </lineage>
</organism>
<dbReference type="Gene3D" id="3.60.10.10">
    <property type="entry name" value="Endonuclease/exonuclease/phosphatase"/>
    <property type="match status" value="1"/>
</dbReference>
<protein>
    <submittedName>
        <fullName evidence="3">RNA-directed DNA polymerase from mobile element jockey</fullName>
    </submittedName>
</protein>
<keyword evidence="1" id="KW-0175">Coiled coil</keyword>
<dbReference type="EMBL" id="BGPR01114961">
    <property type="protein sequence ID" value="GBN02565.1"/>
    <property type="molecule type" value="Genomic_DNA"/>
</dbReference>